<proteinExistence type="predicted"/>
<evidence type="ECO:0000313" key="2">
    <source>
        <dbReference type="Proteomes" id="UP000512115"/>
    </source>
</evidence>
<dbReference type="RefSeq" id="WP_097468724.1">
    <property type="nucleotide sequence ID" value="NZ_CP056160.1"/>
</dbReference>
<reference evidence="1 2" key="1">
    <citation type="submission" date="2020-06" db="EMBL/GenBank/DDBJ databases">
        <title>REHAB project genomes.</title>
        <authorList>
            <person name="Shaw L.P."/>
        </authorList>
    </citation>
    <scope>NUCLEOTIDE SEQUENCE [LARGE SCALE GENOMIC DNA]</scope>
    <source>
        <strain evidence="1 2">RHBSTW-00814</strain>
        <plasmid evidence="2">prhbstw-00814_2</plasmid>
    </source>
</reference>
<gene>
    <name evidence="1" type="ORF">HV284_24400</name>
</gene>
<dbReference type="Proteomes" id="UP000512115">
    <property type="component" value="Plasmid pRHBSTW-00814_2"/>
</dbReference>
<dbReference type="AlphaFoldDB" id="A0A7H9KE02"/>
<protein>
    <submittedName>
        <fullName evidence="1">Uncharacterized protein</fullName>
    </submittedName>
</protein>
<accession>A0A7H9KE02</accession>
<name>A0A7H9KE02_9ESCH</name>
<keyword evidence="1" id="KW-0614">Plasmid</keyword>
<sequence length="300" mass="33518">MRKVTSFFLIFAFLIIWRNCAAFEILERKTFDTTVNVITELKGNIEGKKWSGEVAFNDAPPKYPPVFMKKKGTITILTGQTPFTGTVTTPYGTIYADQLHVVSELQCGSNWNAPTVVQLRKAPYTIVYSGKSPVTHDKGILRAPNGEYSAADYKVECGRKDNGNTVYWGQTAIRARSYGKFRFVGEPSSGTDYSVRVITRPYKDYNTYIPIVEYKVDELPRVVFTANAATKFSRRVNEMVEINDLIDVAVSSPDPAIKPTINYTCSLPGGYKSETQCKELLNPQKPGESVVNMTITLTLN</sequence>
<evidence type="ECO:0000313" key="1">
    <source>
        <dbReference type="EMBL" id="QLV04188.1"/>
    </source>
</evidence>
<geneLocation type="plasmid" evidence="2">
    <name>prhbstw-00814_2</name>
</geneLocation>
<organism evidence="1 2">
    <name type="scientific">Escherichia marmotae</name>
    <dbReference type="NCBI Taxonomy" id="1499973"/>
    <lineage>
        <taxon>Bacteria</taxon>
        <taxon>Pseudomonadati</taxon>
        <taxon>Pseudomonadota</taxon>
        <taxon>Gammaproteobacteria</taxon>
        <taxon>Enterobacterales</taxon>
        <taxon>Enterobacteriaceae</taxon>
        <taxon>Escherichia</taxon>
    </lineage>
</organism>
<dbReference type="EMBL" id="CP056160">
    <property type="protein sequence ID" value="QLV04188.1"/>
    <property type="molecule type" value="Genomic_DNA"/>
</dbReference>